<accession>A0A9W6CDM2</accession>
<sequence>MEIQMYNMGLGECFLLEDGTEKLAVNCGTRNKRINGTDSGEIYREIQDRAAEEGYDLLITQFDPEHISGFLQTGRVRPGDGIRTVYLPDLFSERWMNEVLALLLLQDLSRGGFLPGKAVTLTSLMEVLLTFPGRLCFLKRGESIGGRYQVLWPQKDGLKAEMEQTLKSAGILDAFYEQDRCMWRELVRVSSRMREIYMRLLAISRSADVPRNEEGIPVELEEDIKNFRSDFRKLRRNERFLGMVERCQKHLEILKAFHDRTGLIFHTREDSSRNFLYTGNTWKERAAWLAANEDGLAGLHREYWCITLPGHGTDACYWDFSEYAPKHFLVSNGYVAGQENGKVSGRYSGMFAVPDVTMHCTSADWCEGRRNGICSCWSAQITSPHHYSVIR</sequence>
<reference evidence="1" key="2">
    <citation type="submission" date="2022-11" db="EMBL/GenBank/DDBJ databases">
        <title>Draft genome sequence of Sellimonas catena strain 12EGH17.</title>
        <authorList>
            <person name="Hisatomi A."/>
            <person name="Ohkuma M."/>
            <person name="Sakamoto M."/>
        </authorList>
    </citation>
    <scope>NUCLEOTIDE SEQUENCE</scope>
    <source>
        <strain evidence="1">12EGH17</strain>
    </source>
</reference>
<reference evidence="2" key="3">
    <citation type="submission" date="2022-11" db="EMBL/GenBank/DDBJ databases">
        <title>Draft genome sequence of Sellimonas catena strain 18CBH55.</title>
        <authorList>
            <person name="Atsushi H."/>
            <person name="Moriya O."/>
            <person name="Mitsuo S."/>
        </authorList>
    </citation>
    <scope>NUCLEOTIDE SEQUENCE</scope>
    <source>
        <strain evidence="2">18CBH55</strain>
    </source>
</reference>
<evidence type="ECO:0000313" key="3">
    <source>
        <dbReference type="Proteomes" id="UP001145094"/>
    </source>
</evidence>
<organism evidence="2 3">
    <name type="scientific">Sellimonas catena</name>
    <dbReference type="NCBI Taxonomy" id="2994035"/>
    <lineage>
        <taxon>Bacteria</taxon>
        <taxon>Bacillati</taxon>
        <taxon>Bacillota</taxon>
        <taxon>Clostridia</taxon>
        <taxon>Lachnospirales</taxon>
        <taxon>Lachnospiraceae</taxon>
        <taxon>Sellimonas</taxon>
    </lineage>
</organism>
<dbReference type="Proteomes" id="UP001145094">
    <property type="component" value="Unassembled WGS sequence"/>
</dbReference>
<dbReference type="EMBL" id="BSBO01000014">
    <property type="protein sequence ID" value="GLG04450.1"/>
    <property type="molecule type" value="Genomic_DNA"/>
</dbReference>
<dbReference type="Proteomes" id="UP001145145">
    <property type="component" value="Unassembled WGS sequence"/>
</dbReference>
<evidence type="ECO:0000313" key="1">
    <source>
        <dbReference type="EMBL" id="GLG04450.1"/>
    </source>
</evidence>
<evidence type="ECO:0000313" key="4">
    <source>
        <dbReference type="Proteomes" id="UP001145145"/>
    </source>
</evidence>
<dbReference type="AlphaFoldDB" id="A0A9W6CDM2"/>
<protein>
    <submittedName>
        <fullName evidence="2">Uncharacterized protein</fullName>
    </submittedName>
</protein>
<evidence type="ECO:0000313" key="2">
    <source>
        <dbReference type="EMBL" id="GLG91726.1"/>
    </source>
</evidence>
<reference evidence="1" key="1">
    <citation type="submission" date="2022-11" db="EMBL/GenBank/DDBJ databases">
        <title>Draft genome sequence of Sellimonas catena strain 12EGH17.</title>
        <authorList>
            <person name="Atsushi H."/>
            <person name="Moriya O."/>
            <person name="Mitsuo S."/>
        </authorList>
    </citation>
    <scope>NUCLEOTIDE SEQUENCE</scope>
    <source>
        <strain evidence="1">12EGH17</strain>
    </source>
</reference>
<proteinExistence type="predicted"/>
<name>A0A9W6CDM2_9FIRM</name>
<reference evidence="2 4" key="5">
    <citation type="journal article" date="2023" name="Int. J. Syst. Evol. Microbiol.">
        <title>Sellimonas catena sp. nov., isolated from human faeces.</title>
        <authorList>
            <person name="Hisatomi A."/>
            <person name="Ohkuma M."/>
            <person name="Sakamoto M."/>
        </authorList>
    </citation>
    <scope>NUCLEOTIDE SEQUENCE</scope>
    <source>
        <strain evidence="1 4">12EGH17</strain>
        <strain evidence="2">18CBH55</strain>
    </source>
</reference>
<comment type="caution">
    <text evidence="2">The sequence shown here is derived from an EMBL/GenBank/DDBJ whole genome shotgun (WGS) entry which is preliminary data.</text>
</comment>
<keyword evidence="4" id="KW-1185">Reference proteome</keyword>
<dbReference type="RefSeq" id="WP_144289704.1">
    <property type="nucleotide sequence ID" value="NZ_BSBO01000014.1"/>
</dbReference>
<dbReference type="EMBL" id="BSCH01000025">
    <property type="protein sequence ID" value="GLG91726.1"/>
    <property type="molecule type" value="Genomic_DNA"/>
</dbReference>
<gene>
    <name evidence="1" type="ORF">Selli1_16240</name>
    <name evidence="2" type="ORF">Selli2_31530</name>
</gene>
<reference evidence="2" key="4">
    <citation type="submission" date="2022-11" db="EMBL/GenBank/DDBJ databases">
        <title>Draft genome sequence of Sellimonas catena strain 18CBH55.</title>
        <authorList>
            <person name="Hisatomi A."/>
            <person name="Ohkuma M."/>
            <person name="Sakamoto M."/>
        </authorList>
    </citation>
    <scope>NUCLEOTIDE SEQUENCE</scope>
    <source>
        <strain evidence="2">18CBH55</strain>
    </source>
</reference>